<dbReference type="AlphaFoldDB" id="A0A7W5VBC6"/>
<comment type="caution">
    <text evidence="1">The sequence shown here is derived from an EMBL/GenBank/DDBJ whole genome shotgun (WGS) entry which is preliminary data.</text>
</comment>
<dbReference type="GeneID" id="95390913"/>
<evidence type="ECO:0000313" key="2">
    <source>
        <dbReference type="Proteomes" id="UP000579945"/>
    </source>
</evidence>
<reference evidence="1 2" key="1">
    <citation type="submission" date="2020-08" db="EMBL/GenBank/DDBJ databases">
        <title>Sequencing the genomes of 1000 actinobacteria strains.</title>
        <authorList>
            <person name="Klenk H.-P."/>
        </authorList>
    </citation>
    <scope>NUCLEOTIDE SEQUENCE [LARGE SCALE GENOMIC DNA]</scope>
    <source>
        <strain evidence="1 2">DSM 44320</strain>
    </source>
</reference>
<organism evidence="1 2">
    <name type="scientific">Nonomuraea dietziae</name>
    <dbReference type="NCBI Taxonomy" id="65515"/>
    <lineage>
        <taxon>Bacteria</taxon>
        <taxon>Bacillati</taxon>
        <taxon>Actinomycetota</taxon>
        <taxon>Actinomycetes</taxon>
        <taxon>Streptosporangiales</taxon>
        <taxon>Streptosporangiaceae</taxon>
        <taxon>Nonomuraea</taxon>
    </lineage>
</organism>
<proteinExistence type="predicted"/>
<accession>A0A7W5VBC6</accession>
<protein>
    <submittedName>
        <fullName evidence="1">Uncharacterized protein</fullName>
    </submittedName>
</protein>
<keyword evidence="2" id="KW-1185">Reference proteome</keyword>
<gene>
    <name evidence="1" type="ORF">FHR33_004545</name>
</gene>
<dbReference type="Proteomes" id="UP000579945">
    <property type="component" value="Unassembled WGS sequence"/>
</dbReference>
<name>A0A7W5VBC6_9ACTN</name>
<dbReference type="RefSeq" id="WP_183650960.1">
    <property type="nucleotide sequence ID" value="NZ_JACIBV010000001.1"/>
</dbReference>
<evidence type="ECO:0000313" key="1">
    <source>
        <dbReference type="EMBL" id="MBB3728685.1"/>
    </source>
</evidence>
<sequence length="238" mass="25869">MTSPDDDLEAELMALADFVDLPAAPPPAEVAAAVRARIEEPSPEPAPPARRRPRWRLVAAIAVVIVALTAATPQGRAAVVHILRLAGIEVRVGEQGAPPATPVPLPGEREVDLAEARRLTGFPVKVPAALGEPERVTVSDGDRIVSLFWADGVRLDQFEGLTPYFVKQLREPWPEHVGGDGWWLAKEHTLSRLDRQDGSRLPLRLAGPTLIWFDGDLAHRLEGVTSKERAVEIASSLR</sequence>
<dbReference type="EMBL" id="JACIBV010000001">
    <property type="protein sequence ID" value="MBB3728685.1"/>
    <property type="molecule type" value="Genomic_DNA"/>
</dbReference>